<name>A0AAN9UHX6_9PEZI</name>
<reference evidence="1 2" key="1">
    <citation type="submission" date="2024-02" db="EMBL/GenBank/DDBJ databases">
        <title>De novo assembly and annotation of 12 fungi associated with fruit tree decline syndrome in Ontario, Canada.</title>
        <authorList>
            <person name="Sulman M."/>
            <person name="Ellouze W."/>
            <person name="Ilyukhin E."/>
        </authorList>
    </citation>
    <scope>NUCLEOTIDE SEQUENCE [LARGE SCALE GENOMIC DNA]</scope>
    <source>
        <strain evidence="1 2">M11/M66-122</strain>
    </source>
</reference>
<comment type="caution">
    <text evidence="1">The sequence shown here is derived from an EMBL/GenBank/DDBJ whole genome shotgun (WGS) entry which is preliminary data.</text>
</comment>
<sequence length="108" mass="12077">MGMLALICVFVFGTFTILVSLFLHQLVSFISSVFKYNLYPLLAWTTNGVLQLQRLAHEELDLGHWAATDEPIPFTLDSALLGLLDISDKTHPRLKYPGERRREGSGSG</sequence>
<organism evidence="1 2">
    <name type="scientific">Diatrype stigma</name>
    <dbReference type="NCBI Taxonomy" id="117547"/>
    <lineage>
        <taxon>Eukaryota</taxon>
        <taxon>Fungi</taxon>
        <taxon>Dikarya</taxon>
        <taxon>Ascomycota</taxon>
        <taxon>Pezizomycotina</taxon>
        <taxon>Sordariomycetes</taxon>
        <taxon>Xylariomycetidae</taxon>
        <taxon>Xylariales</taxon>
        <taxon>Diatrypaceae</taxon>
        <taxon>Diatrype</taxon>
    </lineage>
</organism>
<evidence type="ECO:0000313" key="2">
    <source>
        <dbReference type="Proteomes" id="UP001320420"/>
    </source>
</evidence>
<keyword evidence="2" id="KW-1185">Reference proteome</keyword>
<dbReference type="AlphaFoldDB" id="A0AAN9UHX6"/>
<accession>A0AAN9UHX6</accession>
<proteinExistence type="predicted"/>
<dbReference type="Proteomes" id="UP001320420">
    <property type="component" value="Unassembled WGS sequence"/>
</dbReference>
<evidence type="ECO:0000313" key="1">
    <source>
        <dbReference type="EMBL" id="KAK7747087.1"/>
    </source>
</evidence>
<protein>
    <submittedName>
        <fullName evidence="1">Uncharacterized protein</fullName>
    </submittedName>
</protein>
<dbReference type="EMBL" id="JAKJXP020000094">
    <property type="protein sequence ID" value="KAK7747087.1"/>
    <property type="molecule type" value="Genomic_DNA"/>
</dbReference>
<gene>
    <name evidence="1" type="ORF">SLS62_009243</name>
</gene>